<dbReference type="InterPro" id="IPR024858">
    <property type="entry name" value="GOLGA"/>
</dbReference>
<evidence type="ECO:0000256" key="2">
    <source>
        <dbReference type="SAM" id="Coils"/>
    </source>
</evidence>
<evidence type="ECO:0000256" key="3">
    <source>
        <dbReference type="SAM" id="MobiDB-lite"/>
    </source>
</evidence>
<proteinExistence type="predicted"/>
<feature type="coiled-coil region" evidence="2">
    <location>
        <begin position="862"/>
        <end position="889"/>
    </location>
</feature>
<protein>
    <submittedName>
        <fullName evidence="6">Golgin subfamily A member 2 isoform X1</fullName>
    </submittedName>
</protein>
<feature type="compositionally biased region" description="Basic and acidic residues" evidence="3">
    <location>
        <begin position="42"/>
        <end position="61"/>
    </location>
</feature>
<dbReference type="GO" id="GO:0000137">
    <property type="term" value="C:Golgi cis cisterna"/>
    <property type="evidence" value="ECO:0007669"/>
    <property type="project" value="TreeGrafter"/>
</dbReference>
<feature type="region of interest" description="Disordered" evidence="3">
    <location>
        <begin position="917"/>
        <end position="981"/>
    </location>
</feature>
<feature type="coiled-coil region" evidence="2">
    <location>
        <begin position="792"/>
        <end position="833"/>
    </location>
</feature>
<accession>A0AAJ7U4L8</accession>
<dbReference type="InterPro" id="IPR043976">
    <property type="entry name" value="GOLGA_cons_dom"/>
</dbReference>
<evidence type="ECO:0000256" key="1">
    <source>
        <dbReference type="ARBA" id="ARBA00023054"/>
    </source>
</evidence>
<dbReference type="PANTHER" id="PTHR10881">
    <property type="entry name" value="GOLGIN SUBFAMILY A MEMBER-RELATED"/>
    <property type="match status" value="1"/>
</dbReference>
<feature type="compositionally biased region" description="Basic and acidic residues" evidence="3">
    <location>
        <begin position="957"/>
        <end position="968"/>
    </location>
</feature>
<keyword evidence="1 2" id="KW-0175">Coiled coil</keyword>
<evidence type="ECO:0000313" key="6">
    <source>
        <dbReference type="RefSeq" id="XP_032829094.1"/>
    </source>
</evidence>
<feature type="coiled-coil region" evidence="2">
    <location>
        <begin position="113"/>
        <end position="161"/>
    </location>
</feature>
<reference evidence="6" key="1">
    <citation type="submission" date="2025-08" db="UniProtKB">
        <authorList>
            <consortium name="RefSeq"/>
        </authorList>
    </citation>
    <scope>IDENTIFICATION</scope>
    <source>
        <tissue evidence="6">Sperm</tissue>
    </source>
</reference>
<dbReference type="GO" id="GO:0005801">
    <property type="term" value="C:cis-Golgi network"/>
    <property type="evidence" value="ECO:0007669"/>
    <property type="project" value="InterPro"/>
</dbReference>
<gene>
    <name evidence="6" type="primary">GOLGA2</name>
</gene>
<dbReference type="Proteomes" id="UP001318040">
    <property type="component" value="Chromosome 50"/>
</dbReference>
<dbReference type="KEGG" id="pmrn:116953229"/>
<name>A0AAJ7U4L8_PETMA</name>
<dbReference type="PANTHER" id="PTHR10881:SF46">
    <property type="entry name" value="GOLGIN SUBFAMILY A MEMBER 2"/>
    <property type="match status" value="1"/>
</dbReference>
<dbReference type="GO" id="GO:0007030">
    <property type="term" value="P:Golgi organization"/>
    <property type="evidence" value="ECO:0007669"/>
    <property type="project" value="TreeGrafter"/>
</dbReference>
<feature type="domain" description="Golgin subfamily A conserved" evidence="4">
    <location>
        <begin position="342"/>
        <end position="641"/>
    </location>
</feature>
<feature type="compositionally biased region" description="Basic and acidic residues" evidence="3">
    <location>
        <begin position="74"/>
        <end position="84"/>
    </location>
</feature>
<dbReference type="CTD" id="2801"/>
<feature type="compositionally biased region" description="Pro residues" evidence="3">
    <location>
        <begin position="700"/>
        <end position="722"/>
    </location>
</feature>
<feature type="coiled-coil region" evidence="2">
    <location>
        <begin position="378"/>
        <end position="412"/>
    </location>
</feature>
<dbReference type="InterPro" id="IPR043937">
    <property type="entry name" value="GOLGA_C"/>
</dbReference>
<evidence type="ECO:0000313" key="5">
    <source>
        <dbReference type="Proteomes" id="UP001318040"/>
    </source>
</evidence>
<feature type="region of interest" description="Disordered" evidence="3">
    <location>
        <begin position="695"/>
        <end position="739"/>
    </location>
</feature>
<dbReference type="AlphaFoldDB" id="A0AAJ7U4L8"/>
<feature type="domain" description="Golgin subfamily A conserved" evidence="4">
    <location>
        <begin position="732"/>
        <end position="893"/>
    </location>
</feature>
<feature type="coiled-coil region" evidence="2">
    <location>
        <begin position="318"/>
        <end position="352"/>
    </location>
</feature>
<dbReference type="Pfam" id="PF15070">
    <property type="entry name" value="GOLGA2L5"/>
    <property type="match status" value="2"/>
</dbReference>
<sequence>MAEGGSRQARLAAAKKKLKEYQQKAVPGGGDGGSAKKKRRGRDSEDAGGDPRDERDSREQVAEVMDGGEEEQQEGVRDVSSTERLRQISVQINGLMSESNYRNGESGSHLADTRELETRNQELTQALDAASLDHKRLLADLHDAKQQNDALETELLKVRADQEKRLQSEGSALEQLQVHVQTIGILVSEKSELQNTLSLADKSLQQRAGEVEDLSARLNAGRQRVSELERALSTVSSQHKQAEKLAKELQAERAAVAEERDQLMRVRDELTQQTSEQAGQLASRAAEVLGLREFTEELKGKLHMADIMVQQLSSQAGMPHLNQQLQQLSEEREQLQQQLHAMSESVQQLMLERQQHLQQMEEQGRLWQETAQHSAQQVELLSREKDEQVVRIREMERSLHELEQQKLVLCEQAARESSAAVAASEQEGPSEREHGLAAELERAHREKDKLLAQYHAQVRDNEHLSELNREAESRLLALESRLGDLGCEASDRQRLLETAQADKATISRALAQNRQLKEQLAEMQNGFVKLSNENMELGSALQSEQHVKKELARHMGSLQENSHEVKEQLQAKCAEAEALVAERSAVLQQLQQYGAAVVQLQAERDELHRQCLAQSTLLDRVQHQEAEARSALHIAHDKLRSLAQGSQVTVDGPQVAAEGVLQGGERRVGEGGPEEGWAVEGALQGVLEDMASLLEAPTDSPAPSPTDSPAPSPTDSPAPSPTDSPADEAGAEEPEETVSHLRALVEQRESERAQLISRLRDVYAALRRLGNLAAHPSAAPHHGEGAVSPQEHESLRAAMEQLQVRFQAVMREKADLRDQLEQLEHRCEQLSGETDTIGEYIALYQSQRDVMRQRHRDKDEFINRLALDRDNMKVKLGELQELVMRLLAERNAWGLEGPAPRGVAAVTAVTAAAAGGGLNEEEQEEGMGPHLPNGTQDGGEGGESEGTSAREGAADAGTERAHTDDDPRPPTTAEPPGTAGQIMQLLQELQESRGPSSSSSYLDESTCIPFFYRVDTDNEVKVMLI</sequence>
<feature type="coiled-coil region" evidence="2">
    <location>
        <begin position="461"/>
        <end position="533"/>
    </location>
</feature>
<feature type="compositionally biased region" description="Acidic residues" evidence="3">
    <location>
        <begin position="725"/>
        <end position="736"/>
    </location>
</feature>
<evidence type="ECO:0000259" key="4">
    <source>
        <dbReference type="Pfam" id="PF15070"/>
    </source>
</evidence>
<dbReference type="Pfam" id="PF19046">
    <property type="entry name" value="GM130_C"/>
    <property type="match status" value="1"/>
</dbReference>
<keyword evidence="5" id="KW-1185">Reference proteome</keyword>
<feature type="coiled-coil region" evidence="2">
    <location>
        <begin position="211"/>
        <end position="276"/>
    </location>
</feature>
<feature type="region of interest" description="Disordered" evidence="3">
    <location>
        <begin position="1"/>
        <end position="84"/>
    </location>
</feature>
<dbReference type="GO" id="GO:0032580">
    <property type="term" value="C:Golgi cisterna membrane"/>
    <property type="evidence" value="ECO:0007669"/>
    <property type="project" value="TreeGrafter"/>
</dbReference>
<organism evidence="5 6">
    <name type="scientific">Petromyzon marinus</name>
    <name type="common">Sea lamprey</name>
    <dbReference type="NCBI Taxonomy" id="7757"/>
    <lineage>
        <taxon>Eukaryota</taxon>
        <taxon>Metazoa</taxon>
        <taxon>Chordata</taxon>
        <taxon>Craniata</taxon>
        <taxon>Vertebrata</taxon>
        <taxon>Cyclostomata</taxon>
        <taxon>Hyperoartia</taxon>
        <taxon>Petromyzontiformes</taxon>
        <taxon>Petromyzontidae</taxon>
        <taxon>Petromyzon</taxon>
    </lineage>
</organism>
<dbReference type="RefSeq" id="XP_032829094.1">
    <property type="nucleotide sequence ID" value="XM_032973203.1"/>
</dbReference>